<evidence type="ECO:0000256" key="1">
    <source>
        <dbReference type="ARBA" id="ARBA00023002"/>
    </source>
</evidence>
<keyword evidence="4" id="KW-1185">Reference proteome</keyword>
<dbReference type="CDD" id="cd19079">
    <property type="entry name" value="AKR_EcYajO-like"/>
    <property type="match status" value="1"/>
</dbReference>
<dbReference type="Pfam" id="PF00248">
    <property type="entry name" value="Aldo_ket_red"/>
    <property type="match status" value="1"/>
</dbReference>
<reference evidence="3 4" key="1">
    <citation type="submission" date="2021-08" db="EMBL/GenBank/DDBJ databases">
        <title>Draft Genome Sequence of Phanerochaete sordida strain YK-624.</title>
        <authorList>
            <person name="Mori T."/>
            <person name="Dohra H."/>
            <person name="Suzuki T."/>
            <person name="Kawagishi H."/>
            <person name="Hirai H."/>
        </authorList>
    </citation>
    <scope>NUCLEOTIDE SEQUENCE [LARGE SCALE GENOMIC DNA]</scope>
    <source>
        <strain evidence="3 4">YK-624</strain>
    </source>
</reference>
<keyword evidence="1" id="KW-0560">Oxidoreductase</keyword>
<dbReference type="SUPFAM" id="SSF51430">
    <property type="entry name" value="NAD(P)-linked oxidoreductase"/>
    <property type="match status" value="1"/>
</dbReference>
<dbReference type="Proteomes" id="UP000703269">
    <property type="component" value="Unassembled WGS sequence"/>
</dbReference>
<dbReference type="Gene3D" id="3.20.20.100">
    <property type="entry name" value="NADP-dependent oxidoreductase domain"/>
    <property type="match status" value="1"/>
</dbReference>
<dbReference type="InterPro" id="IPR023210">
    <property type="entry name" value="NADP_OxRdtase_dom"/>
</dbReference>
<proteinExistence type="predicted"/>
<dbReference type="InterPro" id="IPR036812">
    <property type="entry name" value="NAD(P)_OxRdtase_dom_sf"/>
</dbReference>
<sequence>MASPADTSTKKMEYVRLGNSGLKVSRIIMGCMSYGHKGWYPWVIDDEDEACKHIKFAYDAGINTFDTANMYSNGKSEEILGRAIKKLGLPREELVIMTKLFGVVGPTYDCNFVTGPKTAEDYGIINQRGLSRKHIFDSVKTSLKRMQLEYIDVLQCHRFDYNTPIAETMQALHDVVQAGLVRYIGMSACWAYQFQQMQNYATTHKLTPFISLQNHYNLLYREDEREVYPTIKMLGVGSIPFCPLARGLCSRPLGAQSARGQLDDYHQGYMGFGSEAIINRIEELAGKKGVSMAQVSIAWLLHKGVTAPIVGTTNMANLQDIIGAIHVSLSDEEIKFLEEPYVPRPINGHA</sequence>
<evidence type="ECO:0000259" key="2">
    <source>
        <dbReference type="Pfam" id="PF00248"/>
    </source>
</evidence>
<evidence type="ECO:0000313" key="4">
    <source>
        <dbReference type="Proteomes" id="UP000703269"/>
    </source>
</evidence>
<gene>
    <name evidence="3" type="ORF">PsYK624_075070</name>
</gene>
<dbReference type="InterPro" id="IPR050523">
    <property type="entry name" value="AKR_Detox_Biosynth"/>
</dbReference>
<accession>A0A9P3GAK1</accession>
<evidence type="ECO:0000313" key="3">
    <source>
        <dbReference type="EMBL" id="GJE91358.1"/>
    </source>
</evidence>
<comment type="caution">
    <text evidence="3">The sequence shown here is derived from an EMBL/GenBank/DDBJ whole genome shotgun (WGS) entry which is preliminary data.</text>
</comment>
<name>A0A9P3GAK1_9APHY</name>
<organism evidence="3 4">
    <name type="scientific">Phanerochaete sordida</name>
    <dbReference type="NCBI Taxonomy" id="48140"/>
    <lineage>
        <taxon>Eukaryota</taxon>
        <taxon>Fungi</taxon>
        <taxon>Dikarya</taxon>
        <taxon>Basidiomycota</taxon>
        <taxon>Agaricomycotina</taxon>
        <taxon>Agaricomycetes</taxon>
        <taxon>Polyporales</taxon>
        <taxon>Phanerochaetaceae</taxon>
        <taxon>Phanerochaete</taxon>
    </lineage>
</organism>
<dbReference type="AlphaFoldDB" id="A0A9P3GAK1"/>
<dbReference type="PANTHER" id="PTHR43364">
    <property type="entry name" value="NADH-SPECIFIC METHYLGLYOXAL REDUCTASE-RELATED"/>
    <property type="match status" value="1"/>
</dbReference>
<dbReference type="PANTHER" id="PTHR43364:SF4">
    <property type="entry name" value="NAD(P)-LINKED OXIDOREDUCTASE SUPERFAMILY PROTEIN"/>
    <property type="match status" value="1"/>
</dbReference>
<dbReference type="EMBL" id="BPQB01000021">
    <property type="protein sequence ID" value="GJE91358.1"/>
    <property type="molecule type" value="Genomic_DNA"/>
</dbReference>
<dbReference type="GO" id="GO:0005829">
    <property type="term" value="C:cytosol"/>
    <property type="evidence" value="ECO:0007669"/>
    <property type="project" value="UniProtKB-ARBA"/>
</dbReference>
<protein>
    <submittedName>
        <fullName evidence="3">Aldo/keto reductase</fullName>
    </submittedName>
</protein>
<dbReference type="OrthoDB" id="48988at2759"/>
<dbReference type="FunFam" id="3.20.20.100:FF:000004">
    <property type="entry name" value="Oxidoreductase, aldo/keto reductase"/>
    <property type="match status" value="1"/>
</dbReference>
<feature type="domain" description="NADP-dependent oxidoreductase" evidence="2">
    <location>
        <begin position="26"/>
        <end position="339"/>
    </location>
</feature>
<dbReference type="GO" id="GO:0016491">
    <property type="term" value="F:oxidoreductase activity"/>
    <property type="evidence" value="ECO:0007669"/>
    <property type="project" value="UniProtKB-KW"/>
</dbReference>